<reference evidence="2" key="1">
    <citation type="submission" date="2020-05" db="UniProtKB">
        <authorList>
            <consortium name="EnsemblMetazoa"/>
        </authorList>
    </citation>
    <scope>IDENTIFICATION</scope>
    <source>
        <strain evidence="2">Jacobina</strain>
    </source>
</reference>
<evidence type="ECO:0000313" key="2">
    <source>
        <dbReference type="EnsemblMetazoa" id="LLOJ008060-PA"/>
    </source>
</evidence>
<feature type="compositionally biased region" description="Polar residues" evidence="1">
    <location>
        <begin position="43"/>
        <end position="52"/>
    </location>
</feature>
<evidence type="ECO:0000256" key="1">
    <source>
        <dbReference type="SAM" id="MobiDB-lite"/>
    </source>
</evidence>
<dbReference type="EMBL" id="AJWK01027183">
    <property type="status" value="NOT_ANNOTATED_CDS"/>
    <property type="molecule type" value="Genomic_DNA"/>
</dbReference>
<keyword evidence="3" id="KW-1185">Reference proteome</keyword>
<accession>A0A1B0CT61</accession>
<evidence type="ECO:0000313" key="3">
    <source>
        <dbReference type="Proteomes" id="UP000092461"/>
    </source>
</evidence>
<sequence>MQLRRSYAKKSLFASEGVHNYKDNKSQMRFKRTPLEYVKNIDTETLTDQADITPTPPMAPGDDPAPRPPMHDFPTPAAASNDEHSRY</sequence>
<feature type="region of interest" description="Disordered" evidence="1">
    <location>
        <begin position="1"/>
        <end position="29"/>
    </location>
</feature>
<dbReference type="Proteomes" id="UP000092461">
    <property type="component" value="Unassembled WGS sequence"/>
</dbReference>
<dbReference type="EMBL" id="AJWK01027182">
    <property type="status" value="NOT_ANNOTATED_CDS"/>
    <property type="molecule type" value="Genomic_DNA"/>
</dbReference>
<dbReference type="VEuPathDB" id="VectorBase:LLOJ008060"/>
<organism evidence="2 3">
    <name type="scientific">Lutzomyia longipalpis</name>
    <name type="common">Sand fly</name>
    <dbReference type="NCBI Taxonomy" id="7200"/>
    <lineage>
        <taxon>Eukaryota</taxon>
        <taxon>Metazoa</taxon>
        <taxon>Ecdysozoa</taxon>
        <taxon>Arthropoda</taxon>
        <taxon>Hexapoda</taxon>
        <taxon>Insecta</taxon>
        <taxon>Pterygota</taxon>
        <taxon>Neoptera</taxon>
        <taxon>Endopterygota</taxon>
        <taxon>Diptera</taxon>
        <taxon>Nematocera</taxon>
        <taxon>Psychodoidea</taxon>
        <taxon>Psychodidae</taxon>
        <taxon>Lutzomyia</taxon>
        <taxon>Lutzomyia</taxon>
    </lineage>
</organism>
<proteinExistence type="predicted"/>
<feature type="region of interest" description="Disordered" evidence="1">
    <location>
        <begin position="41"/>
        <end position="87"/>
    </location>
</feature>
<name>A0A1B0CT61_LUTLO</name>
<dbReference type="AlphaFoldDB" id="A0A1B0CT61"/>
<dbReference type="EnsemblMetazoa" id="LLOJ008060-RA">
    <property type="protein sequence ID" value="LLOJ008060-PA"/>
    <property type="gene ID" value="LLOJ008060"/>
</dbReference>
<protein>
    <submittedName>
        <fullName evidence="2">Uncharacterized protein</fullName>
    </submittedName>
</protein>